<reference evidence="1 2" key="1">
    <citation type="journal article" date="2018" name="J. Allergy Clin. Immunol.">
        <title>High-quality assembly of Dermatophagoides pteronyssinus genome and transcriptome reveals a wide range of novel allergens.</title>
        <authorList>
            <person name="Liu X.Y."/>
            <person name="Yang K.Y."/>
            <person name="Wang M.Q."/>
            <person name="Kwok J.S."/>
            <person name="Zeng X."/>
            <person name="Yang Z."/>
            <person name="Xiao X.J."/>
            <person name="Lau C.P."/>
            <person name="Li Y."/>
            <person name="Huang Z.M."/>
            <person name="Ba J.G."/>
            <person name="Yim A.K."/>
            <person name="Ouyang C.Y."/>
            <person name="Ngai S.M."/>
            <person name="Chan T.F."/>
            <person name="Leung E.L."/>
            <person name="Liu L."/>
            <person name="Liu Z.G."/>
            <person name="Tsui S.K."/>
        </authorList>
    </citation>
    <scope>NUCLEOTIDE SEQUENCE [LARGE SCALE GENOMIC DNA]</scope>
    <source>
        <strain evidence="1">Derp</strain>
    </source>
</reference>
<dbReference type="EMBL" id="NJHN03000031">
    <property type="protein sequence ID" value="KAH9423563.1"/>
    <property type="molecule type" value="Genomic_DNA"/>
</dbReference>
<evidence type="ECO:0000313" key="2">
    <source>
        <dbReference type="Proteomes" id="UP000887458"/>
    </source>
</evidence>
<dbReference type="Proteomes" id="UP000887458">
    <property type="component" value="Unassembled WGS sequence"/>
</dbReference>
<evidence type="ECO:0000313" key="1">
    <source>
        <dbReference type="EMBL" id="KAH9423563.1"/>
    </source>
</evidence>
<comment type="caution">
    <text evidence="1">The sequence shown here is derived from an EMBL/GenBank/DDBJ whole genome shotgun (WGS) entry which is preliminary data.</text>
</comment>
<gene>
    <name evidence="1" type="ORF">DERP_005143</name>
</gene>
<protein>
    <submittedName>
        <fullName evidence="1">Uncharacterized protein</fullName>
    </submittedName>
</protein>
<name>A0ABQ8JLS2_DERPT</name>
<sequence>MTKTTSPLENEPNSFEFFLQSSPTTIIRDCQCLKISNVFILIGHNDYDLSSMMVLLLLEYYHPMNYNYWLQ</sequence>
<accession>A0ABQ8JLS2</accession>
<proteinExistence type="predicted"/>
<keyword evidence="2" id="KW-1185">Reference proteome</keyword>
<reference evidence="1 2" key="2">
    <citation type="journal article" date="2022" name="Mol. Biol. Evol.">
        <title>Comparative Genomics Reveals Insights into the Divergent Evolution of Astigmatic Mites and Household Pest Adaptations.</title>
        <authorList>
            <person name="Xiong Q."/>
            <person name="Wan A.T."/>
            <person name="Liu X."/>
            <person name="Fung C.S."/>
            <person name="Xiao X."/>
            <person name="Malainual N."/>
            <person name="Hou J."/>
            <person name="Wang L."/>
            <person name="Wang M."/>
            <person name="Yang K.Y."/>
            <person name="Cui Y."/>
            <person name="Leung E.L."/>
            <person name="Nong W."/>
            <person name="Shin S.K."/>
            <person name="Au S.W."/>
            <person name="Jeong K.Y."/>
            <person name="Chew F.T."/>
            <person name="Hui J.H."/>
            <person name="Leung T.F."/>
            <person name="Tungtrongchitr A."/>
            <person name="Zhong N."/>
            <person name="Liu Z."/>
            <person name="Tsui S.K."/>
        </authorList>
    </citation>
    <scope>NUCLEOTIDE SEQUENCE [LARGE SCALE GENOMIC DNA]</scope>
    <source>
        <strain evidence="1">Derp</strain>
    </source>
</reference>
<organism evidence="1 2">
    <name type="scientific">Dermatophagoides pteronyssinus</name>
    <name type="common">European house dust mite</name>
    <dbReference type="NCBI Taxonomy" id="6956"/>
    <lineage>
        <taxon>Eukaryota</taxon>
        <taxon>Metazoa</taxon>
        <taxon>Ecdysozoa</taxon>
        <taxon>Arthropoda</taxon>
        <taxon>Chelicerata</taxon>
        <taxon>Arachnida</taxon>
        <taxon>Acari</taxon>
        <taxon>Acariformes</taxon>
        <taxon>Sarcoptiformes</taxon>
        <taxon>Astigmata</taxon>
        <taxon>Psoroptidia</taxon>
        <taxon>Analgoidea</taxon>
        <taxon>Pyroglyphidae</taxon>
        <taxon>Dermatophagoidinae</taxon>
        <taxon>Dermatophagoides</taxon>
    </lineage>
</organism>